<dbReference type="Gramene" id="rna31713">
    <property type="protein sequence ID" value="RHN56329.1"/>
    <property type="gene ID" value="gene31713"/>
</dbReference>
<proteinExistence type="predicted"/>
<feature type="chain" id="PRO_5017262287" description="Transmembrane protein" evidence="2">
    <location>
        <begin position="22"/>
        <end position="134"/>
    </location>
</feature>
<evidence type="ECO:0000313" key="4">
    <source>
        <dbReference type="Proteomes" id="UP000265566"/>
    </source>
</evidence>
<keyword evidence="1" id="KW-0472">Membrane</keyword>
<evidence type="ECO:0000256" key="1">
    <source>
        <dbReference type="SAM" id="Phobius"/>
    </source>
</evidence>
<protein>
    <recommendedName>
        <fullName evidence="5">Transmembrane protein</fullName>
    </recommendedName>
</protein>
<evidence type="ECO:0000313" key="3">
    <source>
        <dbReference type="EMBL" id="RHN56329.1"/>
    </source>
</evidence>
<name>A0A396HSJ7_MEDTR</name>
<dbReference type="AlphaFoldDB" id="A0A396HSJ7"/>
<dbReference type="Proteomes" id="UP000265566">
    <property type="component" value="Chromosome 5"/>
</dbReference>
<accession>A0A396HSJ7</accession>
<feature type="signal peptide" evidence="2">
    <location>
        <begin position="1"/>
        <end position="21"/>
    </location>
</feature>
<comment type="caution">
    <text evidence="3">The sequence shown here is derived from an EMBL/GenBank/DDBJ whole genome shotgun (WGS) entry which is preliminary data.</text>
</comment>
<keyword evidence="1" id="KW-0812">Transmembrane</keyword>
<sequence>MKMKTIICCLFALSFFVIVTGRNMPSTALSSDVNLNDPPLPFLPPPPPSPLVNGGVVVPQTPSLSKPPSPVVNSDSDSQINKKEKILIILDYNSSCCFNGVFNCIFYVSLLFIPWLIKENLYLCDFTFYAMSNQ</sequence>
<reference evidence="4" key="1">
    <citation type="journal article" date="2018" name="Nat. Plants">
        <title>Whole-genome landscape of Medicago truncatula symbiotic genes.</title>
        <authorList>
            <person name="Pecrix Y."/>
            <person name="Staton S.E."/>
            <person name="Sallet E."/>
            <person name="Lelandais-Briere C."/>
            <person name="Moreau S."/>
            <person name="Carrere S."/>
            <person name="Blein T."/>
            <person name="Jardinaud M.F."/>
            <person name="Latrasse D."/>
            <person name="Zouine M."/>
            <person name="Zahm M."/>
            <person name="Kreplak J."/>
            <person name="Mayjonade B."/>
            <person name="Satge C."/>
            <person name="Perez M."/>
            <person name="Cauet S."/>
            <person name="Marande W."/>
            <person name="Chantry-Darmon C."/>
            <person name="Lopez-Roques C."/>
            <person name="Bouchez O."/>
            <person name="Berard A."/>
            <person name="Debelle F."/>
            <person name="Munos S."/>
            <person name="Bendahmane A."/>
            <person name="Berges H."/>
            <person name="Niebel A."/>
            <person name="Buitink J."/>
            <person name="Frugier F."/>
            <person name="Benhamed M."/>
            <person name="Crespi M."/>
            <person name="Gouzy J."/>
            <person name="Gamas P."/>
        </authorList>
    </citation>
    <scope>NUCLEOTIDE SEQUENCE [LARGE SCALE GENOMIC DNA]</scope>
    <source>
        <strain evidence="4">cv. Jemalong A17</strain>
    </source>
</reference>
<keyword evidence="1" id="KW-1133">Transmembrane helix</keyword>
<organism evidence="3 4">
    <name type="scientific">Medicago truncatula</name>
    <name type="common">Barrel medic</name>
    <name type="synonym">Medicago tribuloides</name>
    <dbReference type="NCBI Taxonomy" id="3880"/>
    <lineage>
        <taxon>Eukaryota</taxon>
        <taxon>Viridiplantae</taxon>
        <taxon>Streptophyta</taxon>
        <taxon>Embryophyta</taxon>
        <taxon>Tracheophyta</taxon>
        <taxon>Spermatophyta</taxon>
        <taxon>Magnoliopsida</taxon>
        <taxon>eudicotyledons</taxon>
        <taxon>Gunneridae</taxon>
        <taxon>Pentapetalae</taxon>
        <taxon>rosids</taxon>
        <taxon>fabids</taxon>
        <taxon>Fabales</taxon>
        <taxon>Fabaceae</taxon>
        <taxon>Papilionoideae</taxon>
        <taxon>50 kb inversion clade</taxon>
        <taxon>NPAAA clade</taxon>
        <taxon>Hologalegina</taxon>
        <taxon>IRL clade</taxon>
        <taxon>Trifolieae</taxon>
        <taxon>Medicago</taxon>
    </lineage>
</organism>
<keyword evidence="2" id="KW-0732">Signal</keyword>
<evidence type="ECO:0000256" key="2">
    <source>
        <dbReference type="SAM" id="SignalP"/>
    </source>
</evidence>
<evidence type="ECO:0008006" key="5">
    <source>
        <dbReference type="Google" id="ProtNLM"/>
    </source>
</evidence>
<feature type="transmembrane region" description="Helical" evidence="1">
    <location>
        <begin position="100"/>
        <end position="117"/>
    </location>
</feature>
<dbReference type="EMBL" id="PSQE01000005">
    <property type="protein sequence ID" value="RHN56329.1"/>
    <property type="molecule type" value="Genomic_DNA"/>
</dbReference>
<gene>
    <name evidence="3" type="ORF">MtrunA17_Chr5g0428291</name>
</gene>